<accession>A0AAV0HAI0</accession>
<dbReference type="EMBL" id="CAMGYJ010000002">
    <property type="protein sequence ID" value="CAI0382315.1"/>
    <property type="molecule type" value="Genomic_DNA"/>
</dbReference>
<comment type="caution">
    <text evidence="1">The sequence shown here is derived from an EMBL/GenBank/DDBJ whole genome shotgun (WGS) entry which is preliminary data.</text>
</comment>
<proteinExistence type="predicted"/>
<reference evidence="1" key="1">
    <citation type="submission" date="2022-08" db="EMBL/GenBank/DDBJ databases">
        <authorList>
            <person name="Gutierrez-Valencia J."/>
        </authorList>
    </citation>
    <scope>NUCLEOTIDE SEQUENCE</scope>
</reference>
<dbReference type="Proteomes" id="UP001154282">
    <property type="component" value="Unassembled WGS sequence"/>
</dbReference>
<gene>
    <name evidence="1" type="ORF">LITE_LOCUS3515</name>
</gene>
<organism evidence="1 2">
    <name type="scientific">Linum tenue</name>
    <dbReference type="NCBI Taxonomy" id="586396"/>
    <lineage>
        <taxon>Eukaryota</taxon>
        <taxon>Viridiplantae</taxon>
        <taxon>Streptophyta</taxon>
        <taxon>Embryophyta</taxon>
        <taxon>Tracheophyta</taxon>
        <taxon>Spermatophyta</taxon>
        <taxon>Magnoliopsida</taxon>
        <taxon>eudicotyledons</taxon>
        <taxon>Gunneridae</taxon>
        <taxon>Pentapetalae</taxon>
        <taxon>rosids</taxon>
        <taxon>fabids</taxon>
        <taxon>Malpighiales</taxon>
        <taxon>Linaceae</taxon>
        <taxon>Linum</taxon>
    </lineage>
</organism>
<evidence type="ECO:0000313" key="1">
    <source>
        <dbReference type="EMBL" id="CAI0382315.1"/>
    </source>
</evidence>
<evidence type="ECO:0000313" key="2">
    <source>
        <dbReference type="Proteomes" id="UP001154282"/>
    </source>
</evidence>
<keyword evidence="2" id="KW-1185">Reference proteome</keyword>
<protein>
    <submittedName>
        <fullName evidence="1">Uncharacterized protein</fullName>
    </submittedName>
</protein>
<name>A0AAV0HAI0_9ROSI</name>
<sequence>MNWTGCRAVLLYPLL</sequence>